<evidence type="ECO:0000256" key="5">
    <source>
        <dbReference type="ARBA" id="ARBA00023136"/>
    </source>
</evidence>
<evidence type="ECO:0000259" key="8">
    <source>
        <dbReference type="Pfam" id="PF02687"/>
    </source>
</evidence>
<keyword evidence="2" id="KW-1003">Cell membrane</keyword>
<feature type="transmembrane region" description="Helical" evidence="7">
    <location>
        <begin position="715"/>
        <end position="734"/>
    </location>
</feature>
<sequence length="755" mass="79874">MRLRSPISVLRRQLPRDLRAKRGRYALLAALIILGVLASTGTSTAGQSVLSSIKDGQSAANVEDGYIATSGALDAALVSAIEDKGVTLEDETYADVEGPDASILRVFAVRSRIDLVNLDTGDLPQSDDEAVVEKHYATAHGIGVGDFIEAGGRRLRVIGIGSSPDYTTVVARSTDTAADPRAFGTAFVTSGAMEAWPAPGPTRVPGYAVDLGDSGMSVEEAAAAIATAGEPSSLGVLSVLDAADNSRIIAGEDDVTVTAQASYVAGAVAILLIAYLLAVAVAEDIRQESPVIGTFYALGLTPWELMRHYLALPVALTALCAAVGTGAGIVLSPCMDSNSGYYSLPEVHTEVTGAAVIFGFGVPVLIVSAVGLLVLQRRLAKEPLQLLRRDLGVGSRPGMRLTRFPFSVRYRIRQGLREWRTCAVMLAGVVLSVLPMVFSLGMRASVDAYAEQVREKVPFGYLYVLAAGGKGTQPPPVPQDAERASVRSVTLEPPGSDTDADAILLGLEDSGRYFAQDLDLTEGRVYISSSTALHEGLKENDTLTLRGASGEEHSVVVSGIVEYPQPAVLARLDTANGLVGEEPTATNAVMTDTQSPELDAASSQVVSRADMMTSVNTLTDAMTTTMTILLTASISMAVLVIVLLMRMVVDKETYSISLMKALGYTDREVGGMYLSSYALVVAAALIVGIPLSFLVMQPVWLRMISGLPTAFEFTLPKTAVVMIVGVVLGCYVVARLLGERRLRRVDVTEVLKDRE</sequence>
<evidence type="ECO:0000256" key="2">
    <source>
        <dbReference type="ARBA" id="ARBA00022475"/>
    </source>
</evidence>
<comment type="similarity">
    <text evidence="6">Belongs to the ABC-4 integral membrane protein family.</text>
</comment>
<keyword evidence="4 7" id="KW-1133">Transmembrane helix</keyword>
<dbReference type="Pfam" id="PF12704">
    <property type="entry name" value="MacB_PCD"/>
    <property type="match status" value="1"/>
</dbReference>
<evidence type="ECO:0000313" key="10">
    <source>
        <dbReference type="EMBL" id="MCZ0858886.1"/>
    </source>
</evidence>
<dbReference type="InterPro" id="IPR025857">
    <property type="entry name" value="MacB_PCD"/>
</dbReference>
<dbReference type="PANTHER" id="PTHR30287">
    <property type="entry name" value="MEMBRANE COMPONENT OF PREDICTED ABC SUPERFAMILY METABOLITE UPTAKE TRANSPORTER"/>
    <property type="match status" value="1"/>
</dbReference>
<reference evidence="10" key="1">
    <citation type="submission" date="2022-10" db="EMBL/GenBank/DDBJ databases">
        <title>Genome sequence of Actinomyces israelii ATCC 10048.</title>
        <authorList>
            <person name="Watt R.M."/>
            <person name="Tong W.M."/>
        </authorList>
    </citation>
    <scope>NUCLEOTIDE SEQUENCE</scope>
    <source>
        <strain evidence="10">ATCC 10048</strain>
    </source>
</reference>
<organism evidence="10 11">
    <name type="scientific">Actinomyces israelii</name>
    <dbReference type="NCBI Taxonomy" id="1659"/>
    <lineage>
        <taxon>Bacteria</taxon>
        <taxon>Bacillati</taxon>
        <taxon>Actinomycetota</taxon>
        <taxon>Actinomycetes</taxon>
        <taxon>Actinomycetales</taxon>
        <taxon>Actinomycetaceae</taxon>
        <taxon>Actinomyces</taxon>
    </lineage>
</organism>
<accession>A0ABT4IBI6</accession>
<evidence type="ECO:0000256" key="6">
    <source>
        <dbReference type="ARBA" id="ARBA00038076"/>
    </source>
</evidence>
<name>A0ABT4IBI6_9ACTO</name>
<feature type="transmembrane region" description="Helical" evidence="7">
    <location>
        <begin position="670"/>
        <end position="695"/>
    </location>
</feature>
<evidence type="ECO:0000313" key="11">
    <source>
        <dbReference type="Proteomes" id="UP001072034"/>
    </source>
</evidence>
<dbReference type="PANTHER" id="PTHR30287:SF2">
    <property type="entry name" value="BLL1001 PROTEIN"/>
    <property type="match status" value="1"/>
</dbReference>
<evidence type="ECO:0000259" key="9">
    <source>
        <dbReference type="Pfam" id="PF12704"/>
    </source>
</evidence>
<dbReference type="InterPro" id="IPR003838">
    <property type="entry name" value="ABC3_permease_C"/>
</dbReference>
<dbReference type="RefSeq" id="WP_169740342.1">
    <property type="nucleotide sequence ID" value="NZ_JAPTMY010000032.1"/>
</dbReference>
<feature type="transmembrane region" description="Helical" evidence="7">
    <location>
        <begin position="263"/>
        <end position="282"/>
    </location>
</feature>
<comment type="caution">
    <text evidence="10">The sequence shown here is derived from an EMBL/GenBank/DDBJ whole genome shotgun (WGS) entry which is preliminary data.</text>
</comment>
<evidence type="ECO:0000256" key="1">
    <source>
        <dbReference type="ARBA" id="ARBA00004651"/>
    </source>
</evidence>
<feature type="transmembrane region" description="Helical" evidence="7">
    <location>
        <begin position="626"/>
        <end position="649"/>
    </location>
</feature>
<dbReference type="InterPro" id="IPR038766">
    <property type="entry name" value="Membrane_comp_ABC_pdt"/>
</dbReference>
<gene>
    <name evidence="10" type="ORF">OHJ16_12635</name>
</gene>
<evidence type="ECO:0000256" key="7">
    <source>
        <dbReference type="SAM" id="Phobius"/>
    </source>
</evidence>
<keyword evidence="3 7" id="KW-0812">Transmembrane</keyword>
<comment type="subcellular location">
    <subcellularLocation>
        <location evidence="1">Cell membrane</location>
        <topology evidence="1">Multi-pass membrane protein</topology>
    </subcellularLocation>
</comment>
<keyword evidence="11" id="KW-1185">Reference proteome</keyword>
<keyword evidence="5 7" id="KW-0472">Membrane</keyword>
<evidence type="ECO:0000256" key="4">
    <source>
        <dbReference type="ARBA" id="ARBA00022989"/>
    </source>
</evidence>
<feature type="domain" description="ABC3 transporter permease C-terminal" evidence="8">
    <location>
        <begin position="628"/>
        <end position="744"/>
    </location>
</feature>
<dbReference type="Pfam" id="PF02687">
    <property type="entry name" value="FtsX"/>
    <property type="match status" value="2"/>
</dbReference>
<dbReference type="EMBL" id="JAPTMY010000032">
    <property type="protein sequence ID" value="MCZ0858886.1"/>
    <property type="molecule type" value="Genomic_DNA"/>
</dbReference>
<evidence type="ECO:0000256" key="3">
    <source>
        <dbReference type="ARBA" id="ARBA00022692"/>
    </source>
</evidence>
<feature type="transmembrane region" description="Helical" evidence="7">
    <location>
        <begin position="419"/>
        <end position="438"/>
    </location>
</feature>
<feature type="transmembrane region" description="Helical" evidence="7">
    <location>
        <begin position="309"/>
        <end position="331"/>
    </location>
</feature>
<feature type="domain" description="ABC3 transporter permease C-terminal" evidence="8">
    <location>
        <begin position="264"/>
        <end position="383"/>
    </location>
</feature>
<feature type="domain" description="MacB-like periplasmic core" evidence="9">
    <location>
        <begin position="27"/>
        <end position="225"/>
    </location>
</feature>
<feature type="transmembrane region" description="Helical" evidence="7">
    <location>
        <begin position="351"/>
        <end position="375"/>
    </location>
</feature>
<proteinExistence type="inferred from homology"/>
<protein>
    <submittedName>
        <fullName evidence="10">ABC transporter permease</fullName>
    </submittedName>
</protein>
<dbReference type="Proteomes" id="UP001072034">
    <property type="component" value="Unassembled WGS sequence"/>
</dbReference>